<gene>
    <name evidence="1" type="ORF">CAUJ_LOCUS11485</name>
</gene>
<dbReference type="InterPro" id="IPR011333">
    <property type="entry name" value="SKP1/BTB/POZ_sf"/>
</dbReference>
<dbReference type="EMBL" id="CAJGYM010000057">
    <property type="protein sequence ID" value="CAD6195566.1"/>
    <property type="molecule type" value="Genomic_DNA"/>
</dbReference>
<proteinExistence type="predicted"/>
<dbReference type="PANTHER" id="PTHR11165">
    <property type="entry name" value="SKP1"/>
    <property type="match status" value="1"/>
</dbReference>
<dbReference type="GO" id="GO:0006511">
    <property type="term" value="P:ubiquitin-dependent protein catabolic process"/>
    <property type="evidence" value="ECO:0007669"/>
    <property type="project" value="InterPro"/>
</dbReference>
<reference evidence="1" key="1">
    <citation type="submission" date="2020-10" db="EMBL/GenBank/DDBJ databases">
        <authorList>
            <person name="Kikuchi T."/>
        </authorList>
    </citation>
    <scope>NUCLEOTIDE SEQUENCE</scope>
    <source>
        <strain evidence="1">NKZ352</strain>
    </source>
</reference>
<name>A0A8S1HFW1_9PELO</name>
<dbReference type="InterPro" id="IPR016897">
    <property type="entry name" value="SKP1"/>
</dbReference>
<dbReference type="SUPFAM" id="SSF81382">
    <property type="entry name" value="Skp1 dimerisation domain-like"/>
    <property type="match status" value="1"/>
</dbReference>
<dbReference type="AlphaFoldDB" id="A0A8S1HFW1"/>
<evidence type="ECO:0008006" key="3">
    <source>
        <dbReference type="Google" id="ProtNLM"/>
    </source>
</evidence>
<accession>A0A8S1HFW1</accession>
<comment type="caution">
    <text evidence="1">The sequence shown here is derived from an EMBL/GenBank/DDBJ whole genome shotgun (WGS) entry which is preliminary data.</text>
</comment>
<dbReference type="Proteomes" id="UP000835052">
    <property type="component" value="Unassembled WGS sequence"/>
</dbReference>
<evidence type="ECO:0000313" key="1">
    <source>
        <dbReference type="EMBL" id="CAD6195566.1"/>
    </source>
</evidence>
<dbReference type="Gene3D" id="3.30.710.10">
    <property type="entry name" value="Potassium Channel Kv1.1, Chain A"/>
    <property type="match status" value="1"/>
</dbReference>
<protein>
    <recommendedName>
        <fullName evidence="3">Skp1-related protein</fullName>
    </recommendedName>
</protein>
<dbReference type="OrthoDB" id="5796328at2759"/>
<sequence length="179" mass="19725">MSSILNYFFRPKRATTEEGQSLQTVESVTSTAAACTPGERRILRSSDGAEVTLCAEDVRQITVIYNMFQALPPQSDETPTVIIPVALSADVVDKIVKWCRTPQKNARVDTLFPGISVPEALNVIEACLFLEIGSLCELVSKWVADKLEGKTREEMRLIMGRPESSLSQESKTMVKTGDV</sequence>
<organism evidence="1 2">
    <name type="scientific">Caenorhabditis auriculariae</name>
    <dbReference type="NCBI Taxonomy" id="2777116"/>
    <lineage>
        <taxon>Eukaryota</taxon>
        <taxon>Metazoa</taxon>
        <taxon>Ecdysozoa</taxon>
        <taxon>Nematoda</taxon>
        <taxon>Chromadorea</taxon>
        <taxon>Rhabditida</taxon>
        <taxon>Rhabditina</taxon>
        <taxon>Rhabditomorpha</taxon>
        <taxon>Rhabditoidea</taxon>
        <taxon>Rhabditidae</taxon>
        <taxon>Peloderinae</taxon>
        <taxon>Caenorhabditis</taxon>
    </lineage>
</organism>
<dbReference type="InterPro" id="IPR036296">
    <property type="entry name" value="SKP1-like_dim_sf"/>
</dbReference>
<keyword evidence="2" id="KW-1185">Reference proteome</keyword>
<evidence type="ECO:0000313" key="2">
    <source>
        <dbReference type="Proteomes" id="UP000835052"/>
    </source>
</evidence>
<dbReference type="SUPFAM" id="SSF54695">
    <property type="entry name" value="POZ domain"/>
    <property type="match status" value="1"/>
</dbReference>